<dbReference type="GO" id="GO:0016706">
    <property type="term" value="F:2-oxoglutarate-dependent dioxygenase activity"/>
    <property type="evidence" value="ECO:0007669"/>
    <property type="project" value="UniProtKB-ARBA"/>
</dbReference>
<dbReference type="STRING" id="396014.BF93_13125"/>
<dbReference type="PANTHER" id="PTHR20883">
    <property type="entry name" value="PHYTANOYL-COA DIOXYGENASE DOMAIN CONTAINING 1"/>
    <property type="match status" value="1"/>
</dbReference>
<evidence type="ECO:0000313" key="1">
    <source>
        <dbReference type="EMBL" id="EWS79545.1"/>
    </source>
</evidence>
<keyword evidence="1" id="KW-0560">Oxidoreductase</keyword>
<dbReference type="OrthoDB" id="2573519at2"/>
<protein>
    <submittedName>
        <fullName evidence="1">Phytanoyl-CoA dioxygenase</fullName>
    </submittedName>
</protein>
<keyword evidence="2" id="KW-1185">Reference proteome</keyword>
<dbReference type="eggNOG" id="COG5285">
    <property type="taxonomic scope" value="Bacteria"/>
</dbReference>
<dbReference type="RefSeq" id="WP_038374670.1">
    <property type="nucleotide sequence ID" value="NZ_KK070015.1"/>
</dbReference>
<dbReference type="Proteomes" id="UP000023067">
    <property type="component" value="Unassembled WGS sequence"/>
</dbReference>
<dbReference type="AlphaFoldDB" id="Z9JMC9"/>
<dbReference type="InterPro" id="IPR008775">
    <property type="entry name" value="Phytyl_CoA_dOase-like"/>
</dbReference>
<reference evidence="1 2" key="1">
    <citation type="submission" date="2014-02" db="EMBL/GenBank/DDBJ databases">
        <title>Genome sequence of Brachybacterium phenoliresistens strain W13A50.</title>
        <authorList>
            <person name="Wang X."/>
        </authorList>
    </citation>
    <scope>NUCLEOTIDE SEQUENCE [LARGE SCALE GENOMIC DNA]</scope>
    <source>
        <strain evidence="1 2">W13A50</strain>
    </source>
</reference>
<evidence type="ECO:0000313" key="2">
    <source>
        <dbReference type="Proteomes" id="UP000023067"/>
    </source>
</evidence>
<dbReference type="PANTHER" id="PTHR20883:SF48">
    <property type="entry name" value="ECTOINE DIOXYGENASE"/>
    <property type="match status" value="1"/>
</dbReference>
<sequence length="273" mass="29586">MTQVLEAPAEARRRTYDDHGVIIVRNLLTAAEVAQIREVFTAEIGPSSPHFRLDALVAPDEPLGRYPRMINPHRIAETEAGRLARRFLLDERITSIVSALIGDCLAAQSMFYFKPPGARGQAMHQDNFFLRAAPETCLAAWVAIDDTDAENGGLRVVPGSHTHEVVCPEAADVAESFSPQIVPVPEGMEVHQTRLAAGDALFFHGSLLHGSRPNSSTDRFRRSLIFHYVPAGSVEIAAFYNPLVRPDGTDVDVTEAVGGGACGDADVRDLPAP</sequence>
<dbReference type="GO" id="GO:0005506">
    <property type="term" value="F:iron ion binding"/>
    <property type="evidence" value="ECO:0007669"/>
    <property type="project" value="UniProtKB-ARBA"/>
</dbReference>
<name>Z9JMC9_9MICO</name>
<accession>Z9JMC9</accession>
<comment type="caution">
    <text evidence="1">The sequence shown here is derived from an EMBL/GenBank/DDBJ whole genome shotgun (WGS) entry which is preliminary data.</text>
</comment>
<dbReference type="Pfam" id="PF05721">
    <property type="entry name" value="PhyH"/>
    <property type="match status" value="1"/>
</dbReference>
<dbReference type="Gene3D" id="2.60.120.620">
    <property type="entry name" value="q2cbj1_9rhob like domain"/>
    <property type="match status" value="1"/>
</dbReference>
<dbReference type="EMBL" id="JDYK01000033">
    <property type="protein sequence ID" value="EWS79545.1"/>
    <property type="molecule type" value="Genomic_DNA"/>
</dbReference>
<keyword evidence="1" id="KW-0223">Dioxygenase</keyword>
<proteinExistence type="predicted"/>
<dbReference type="PATRIC" id="fig|396014.3.peg.3664"/>
<dbReference type="SUPFAM" id="SSF51197">
    <property type="entry name" value="Clavaminate synthase-like"/>
    <property type="match status" value="1"/>
</dbReference>
<organism evidence="1 2">
    <name type="scientific">Brachybacterium phenoliresistens</name>
    <dbReference type="NCBI Taxonomy" id="396014"/>
    <lineage>
        <taxon>Bacteria</taxon>
        <taxon>Bacillati</taxon>
        <taxon>Actinomycetota</taxon>
        <taxon>Actinomycetes</taxon>
        <taxon>Micrococcales</taxon>
        <taxon>Dermabacteraceae</taxon>
        <taxon>Brachybacterium</taxon>
    </lineage>
</organism>
<dbReference type="HOGENOM" id="CLU_048953_6_0_11"/>
<gene>
    <name evidence="1" type="ORF">BF93_13125</name>
</gene>